<evidence type="ECO:0000313" key="1">
    <source>
        <dbReference type="EMBL" id="CAG8832797.1"/>
    </source>
</evidence>
<keyword evidence="2" id="KW-1185">Reference proteome</keyword>
<dbReference type="EMBL" id="CAJVQB010046087">
    <property type="protein sequence ID" value="CAG8832797.1"/>
    <property type="molecule type" value="Genomic_DNA"/>
</dbReference>
<protein>
    <submittedName>
        <fullName evidence="1">27851_t:CDS:1</fullName>
    </submittedName>
</protein>
<dbReference type="Proteomes" id="UP000789901">
    <property type="component" value="Unassembled WGS sequence"/>
</dbReference>
<evidence type="ECO:0000313" key="2">
    <source>
        <dbReference type="Proteomes" id="UP000789901"/>
    </source>
</evidence>
<gene>
    <name evidence="1" type="ORF">GMARGA_LOCUS31226</name>
</gene>
<reference evidence="1 2" key="1">
    <citation type="submission" date="2021-06" db="EMBL/GenBank/DDBJ databases">
        <authorList>
            <person name="Kallberg Y."/>
            <person name="Tangrot J."/>
            <person name="Rosling A."/>
        </authorList>
    </citation>
    <scope>NUCLEOTIDE SEQUENCE [LARGE SCALE GENOMIC DNA]</scope>
    <source>
        <strain evidence="1 2">120-4 pot B 10/14</strain>
    </source>
</reference>
<sequence length="90" mass="10219">MPPHKNTLLGSVLNSEIAQIVVKMDAELQKTNNLTLSLDEWTSPRGDFVYNYIVTTSSHHEYLYAIANYSRDCQTGNFIVNKISDIIDKI</sequence>
<feature type="non-terminal residue" evidence="1">
    <location>
        <position position="90"/>
    </location>
</feature>
<accession>A0ABN7WIB8</accession>
<name>A0ABN7WIB8_GIGMA</name>
<organism evidence="1 2">
    <name type="scientific">Gigaspora margarita</name>
    <dbReference type="NCBI Taxonomy" id="4874"/>
    <lineage>
        <taxon>Eukaryota</taxon>
        <taxon>Fungi</taxon>
        <taxon>Fungi incertae sedis</taxon>
        <taxon>Mucoromycota</taxon>
        <taxon>Glomeromycotina</taxon>
        <taxon>Glomeromycetes</taxon>
        <taxon>Diversisporales</taxon>
        <taxon>Gigasporaceae</taxon>
        <taxon>Gigaspora</taxon>
    </lineage>
</organism>
<proteinExistence type="predicted"/>
<comment type="caution">
    <text evidence="1">The sequence shown here is derived from an EMBL/GenBank/DDBJ whole genome shotgun (WGS) entry which is preliminary data.</text>
</comment>